<organism evidence="2 3">
    <name type="scientific">Shewanella amazonensis (strain ATCC BAA-1098 / SB2B)</name>
    <dbReference type="NCBI Taxonomy" id="326297"/>
    <lineage>
        <taxon>Bacteria</taxon>
        <taxon>Pseudomonadati</taxon>
        <taxon>Pseudomonadota</taxon>
        <taxon>Gammaproteobacteria</taxon>
        <taxon>Alteromonadales</taxon>
        <taxon>Shewanellaceae</taxon>
        <taxon>Shewanella</taxon>
    </lineage>
</organism>
<keyword evidence="1" id="KW-0812">Transmembrane</keyword>
<dbReference type="HOGENOM" id="CLU_1184402_0_0_6"/>
<evidence type="ECO:0000313" key="2">
    <source>
        <dbReference type="EMBL" id="ABL99203.1"/>
    </source>
</evidence>
<accession>A1S497</accession>
<feature type="transmembrane region" description="Helical" evidence="1">
    <location>
        <begin position="72"/>
        <end position="92"/>
    </location>
</feature>
<sequence length="234" mass="25787">MPQSVSDSPRGSGNKCHKIFRLARQMFAVGMLLLCACLLGGALGFTSADNPELFSPFNHNLSELGTYGLSPLAVLANGGVFFGGLLLSLGCLQGMRTQRGGGMLVWLLLAFTWLSLALTGLFPSNVYHLHTLALKWFFTLGLAASLCYCLYLALRQAPVTGFWSLGLCLLALLANSAFLLLPSLTLEGLPFSRPFYEEVYSPYPRPAFWWPATLQWLSLVTMLLWQAELFRRPD</sequence>
<dbReference type="Proteomes" id="UP000009175">
    <property type="component" value="Chromosome"/>
</dbReference>
<feature type="transmembrane region" description="Helical" evidence="1">
    <location>
        <begin position="207"/>
        <end position="225"/>
    </location>
</feature>
<dbReference type="EMBL" id="CP000507">
    <property type="protein sequence ID" value="ABL99203.1"/>
    <property type="molecule type" value="Genomic_DNA"/>
</dbReference>
<dbReference type="Pfam" id="PF06197">
    <property type="entry name" value="DUF998"/>
    <property type="match status" value="1"/>
</dbReference>
<evidence type="ECO:0008006" key="4">
    <source>
        <dbReference type="Google" id="ProtNLM"/>
    </source>
</evidence>
<name>A1S497_SHEAM</name>
<evidence type="ECO:0000313" key="3">
    <source>
        <dbReference type="Proteomes" id="UP000009175"/>
    </source>
</evidence>
<keyword evidence="1" id="KW-1133">Transmembrane helix</keyword>
<dbReference type="KEGG" id="saz:Sama_0996"/>
<dbReference type="eggNOG" id="ENOG5033GQ5">
    <property type="taxonomic scope" value="Bacteria"/>
</dbReference>
<dbReference type="AlphaFoldDB" id="A1S497"/>
<dbReference type="RefSeq" id="WP_011759112.1">
    <property type="nucleotide sequence ID" value="NC_008700.1"/>
</dbReference>
<reference evidence="2 3" key="1">
    <citation type="submission" date="2006-12" db="EMBL/GenBank/DDBJ databases">
        <title>Complete sequence of Shewanella amazonensis SB2B.</title>
        <authorList>
            <consortium name="US DOE Joint Genome Institute"/>
            <person name="Copeland A."/>
            <person name="Lucas S."/>
            <person name="Lapidus A."/>
            <person name="Barry K."/>
            <person name="Detter J.C."/>
            <person name="Glavina del Rio T."/>
            <person name="Hammon N."/>
            <person name="Israni S."/>
            <person name="Dalin E."/>
            <person name="Tice H."/>
            <person name="Pitluck S."/>
            <person name="Munk A.C."/>
            <person name="Brettin T."/>
            <person name="Bruce D."/>
            <person name="Han C."/>
            <person name="Tapia R."/>
            <person name="Gilna P."/>
            <person name="Schmutz J."/>
            <person name="Larimer F."/>
            <person name="Land M."/>
            <person name="Hauser L."/>
            <person name="Kyrpides N."/>
            <person name="Mikhailova N."/>
            <person name="Fredrickson J."/>
            <person name="Richardson P."/>
        </authorList>
    </citation>
    <scope>NUCLEOTIDE SEQUENCE [LARGE SCALE GENOMIC DNA]</scope>
    <source>
        <strain evidence="3">ATCC BAA-1098 / SB2B</strain>
    </source>
</reference>
<proteinExistence type="predicted"/>
<feature type="transmembrane region" description="Helical" evidence="1">
    <location>
        <begin position="104"/>
        <end position="122"/>
    </location>
</feature>
<dbReference type="InterPro" id="IPR009339">
    <property type="entry name" value="DUF998"/>
</dbReference>
<protein>
    <recommendedName>
        <fullName evidence="4">DUF998 domain-containing protein</fullName>
    </recommendedName>
</protein>
<keyword evidence="3" id="KW-1185">Reference proteome</keyword>
<keyword evidence="1" id="KW-0472">Membrane</keyword>
<feature type="transmembrane region" description="Helical" evidence="1">
    <location>
        <begin position="134"/>
        <end position="154"/>
    </location>
</feature>
<gene>
    <name evidence="2" type="ordered locus">Sama_0996</name>
</gene>
<feature type="transmembrane region" description="Helical" evidence="1">
    <location>
        <begin position="161"/>
        <end position="181"/>
    </location>
</feature>
<evidence type="ECO:0000256" key="1">
    <source>
        <dbReference type="SAM" id="Phobius"/>
    </source>
</evidence>